<dbReference type="AlphaFoldDB" id="A0A158Q3X5"/>
<evidence type="ECO:0000313" key="2">
    <source>
        <dbReference type="Proteomes" id="UP000038040"/>
    </source>
</evidence>
<evidence type="ECO:0000313" key="3">
    <source>
        <dbReference type="Proteomes" id="UP000274756"/>
    </source>
</evidence>
<keyword evidence="3" id="KW-1185">Reference proteome</keyword>
<gene>
    <name evidence="1" type="ORF">DME_LOCUS261</name>
</gene>
<dbReference type="EMBL" id="UYYG01000002">
    <property type="protein sequence ID" value="VDN50288.1"/>
    <property type="molecule type" value="Genomic_DNA"/>
</dbReference>
<reference evidence="1 3" key="2">
    <citation type="submission" date="2018-11" db="EMBL/GenBank/DDBJ databases">
        <authorList>
            <consortium name="Pathogen Informatics"/>
        </authorList>
    </citation>
    <scope>NUCLEOTIDE SEQUENCE [LARGE SCALE GENOMIC DNA]</scope>
</reference>
<proteinExistence type="predicted"/>
<dbReference type="OrthoDB" id="5858845at2759"/>
<organism evidence="2 4">
    <name type="scientific">Dracunculus medinensis</name>
    <name type="common">Guinea worm</name>
    <dbReference type="NCBI Taxonomy" id="318479"/>
    <lineage>
        <taxon>Eukaryota</taxon>
        <taxon>Metazoa</taxon>
        <taxon>Ecdysozoa</taxon>
        <taxon>Nematoda</taxon>
        <taxon>Chromadorea</taxon>
        <taxon>Rhabditida</taxon>
        <taxon>Spirurina</taxon>
        <taxon>Dracunculoidea</taxon>
        <taxon>Dracunculidae</taxon>
        <taxon>Dracunculus</taxon>
    </lineage>
</organism>
<accession>A0A158Q3X5</accession>
<evidence type="ECO:0000313" key="4">
    <source>
        <dbReference type="WBParaSite" id="DME_0000339501-mRNA-1"/>
    </source>
</evidence>
<name>A0A158Q3X5_DRAME</name>
<dbReference type="Proteomes" id="UP000274756">
    <property type="component" value="Unassembled WGS sequence"/>
</dbReference>
<reference evidence="4" key="1">
    <citation type="submission" date="2016-04" db="UniProtKB">
        <authorList>
            <consortium name="WormBaseParasite"/>
        </authorList>
    </citation>
    <scope>IDENTIFICATION</scope>
</reference>
<protein>
    <submittedName>
        <fullName evidence="4">DUF4806 domain-containing protein</fullName>
    </submittedName>
</protein>
<sequence length="123" mass="14350">IFSGTFRIDHKDCTHFSLDEDFDDDYNLTPKTIHRERYNCSAESSDKPLITPNDFDKDIERDLRKISNYFRLTDEIEIDGDSASDELDLLPPLAQMSNRTKKWKIPNLLCCNNSRIPMKCSVM</sequence>
<dbReference type="Proteomes" id="UP000038040">
    <property type="component" value="Unplaced"/>
</dbReference>
<dbReference type="WBParaSite" id="DME_0000339501-mRNA-1">
    <property type="protein sequence ID" value="DME_0000339501-mRNA-1"/>
    <property type="gene ID" value="DME_0000339501"/>
</dbReference>
<evidence type="ECO:0000313" key="1">
    <source>
        <dbReference type="EMBL" id="VDN50288.1"/>
    </source>
</evidence>